<feature type="domain" description="Hydantoinase B/oxoprolinase" evidence="4">
    <location>
        <begin position="720"/>
        <end position="1247"/>
    </location>
</feature>
<feature type="region of interest" description="Disordered" evidence="2">
    <location>
        <begin position="600"/>
        <end position="696"/>
    </location>
</feature>
<dbReference type="SUPFAM" id="SSF53067">
    <property type="entry name" value="Actin-like ATPase domain"/>
    <property type="match status" value="1"/>
</dbReference>
<evidence type="ECO:0000313" key="6">
    <source>
        <dbReference type="EMBL" id="GAB44004.1"/>
    </source>
</evidence>
<dbReference type="PANTHER" id="PTHR11365:SF23">
    <property type="entry name" value="HYPOTHETICAL 5-OXOPROLINASE (EUROFUNG)-RELATED"/>
    <property type="match status" value="1"/>
</dbReference>
<sequence length="1299" mass="141295">MKRIGVDVGGTFTDLVLWDDDGTVTVHKTPSTNHDPSIGTMDGIGVLAERAGIDVADIEMFFHGTTVATNIVLEHNGSDVGMITTDGFRDILHIARKKRPLNYSNYQDLPWQKWQLVPRRNRRTVAERMDAAGNVLTPLDEDAVRREVGLLRERGVEAIAVAFLHAYRNPAHEHRVRDIIAEEYPGVFVSLSSDVASQYREYERFSTTALNAFVGPKTSRYIENLAGKAKAEQVGEDVHLMTSAGGLVTSRSASEVPVSLLTSGVVAGLLGGCFIGKASGYPSVITLDVGGTSADIGVAPDGKLRMKHLLDTRIGDYHAMVPMAEVDTIGAGGGSIASIDEGGMFRVGPRSAGAMPGPACYNRGGTEPTSTDAMVVMGWLREDSFLSGTMEVKTELATEAVQTHIADKLGADIEHAAMGIFQILAHSMTEAISLHSVRKGYDPREFSLVAEGGAGPLYAWQIAEHLGIPRVIVPGHPGITSAVGLLTTDVRYEVPTTVWTSSAEPDLELLRREMDRLSEQAVAQLRADGIAEDAITLERSVDCRYVGQGYELRVPAPAGDITDEWVEQTAATFHEVHGRTYSQRFDDKPVQLVNIRVTGVARSSTSASPRSRRATRTRRRRSRPQLARCSGRTTRPIRNGSTPPSTTAHFSRRATPSTVPRSSSNSTRRPSSASDRRPRSTPWATSSSRGAPDMAKALMPTDGVSLAAEANRTWNTVEVDPITLRVIGGALNSMAKEMAQVLYRMAYSSLIRESEDLGAGIFDVNGRELCESDSTPMHCGSIPAYIRGVNRKLAGTYKPGDVILHNHPYHGAAHSPDYGVIIPIFWEGEHIGFAGCTGHVSDIGGNFPGLCMDVVDVWAEGKLMDSMKIYDGGVRNDMLIQHILDNVRTPEQNRGDLEALIACSRIGEKRFVELLEKHGLDTVMSAADRWMDYSEEMLRSRIRQIPNGSYEAPIGYLDDDGKNRGVPLKVAVRVQVEDEDVLIDLTGSNDQVPTAFNVPFEGSVLPVAVSAIRTILLDEYLTEEFVPQNDGCFRPVRAYAPEGTIFNPDFPASCFARFSQVNRIFDSINLALAPVLPERAIAGSSAALCAIAYSGLAEDGESYWVYIEINEGSYGARNGKDGMDAVDALMANTRNNPIEELELNHAMRAERYELRDESPAPGQWRGGIGSVRTWYMQTDTFLGSEADNRTDPPAGALGGGDGASGSFVRNPGTPEEEVLFSKVTQEVIREGERLEIRMPSGGGFGDPFLRDPFAVLSDVWDEYLSADEARQDYGVVVNTDDWTVDAAATEQLRASRVAS</sequence>
<dbReference type="Proteomes" id="UP000004881">
    <property type="component" value="Unassembled WGS sequence"/>
</dbReference>
<evidence type="ECO:0000259" key="4">
    <source>
        <dbReference type="Pfam" id="PF02538"/>
    </source>
</evidence>
<dbReference type="InterPro" id="IPR043129">
    <property type="entry name" value="ATPase_NBD"/>
</dbReference>
<reference evidence="6 7" key="1">
    <citation type="submission" date="2012-02" db="EMBL/GenBank/DDBJ databases">
        <title>Whole genome shotgun sequence of Gordonia terrae NBRC 100016.</title>
        <authorList>
            <person name="Takarada H."/>
            <person name="Hosoyama A."/>
            <person name="Tsuchikane K."/>
            <person name="Katsumata H."/>
            <person name="Yamazaki S."/>
            <person name="Fujita N."/>
        </authorList>
    </citation>
    <scope>NUCLEOTIDE SEQUENCE [LARGE SCALE GENOMIC DNA]</scope>
    <source>
        <strain evidence="6 7">NBRC 100016</strain>
    </source>
</reference>
<evidence type="ECO:0000313" key="7">
    <source>
        <dbReference type="Proteomes" id="UP000004881"/>
    </source>
</evidence>
<feature type="domain" description="Hydantoinase/oxoprolinase N-terminal" evidence="5">
    <location>
        <begin position="3"/>
        <end position="183"/>
    </location>
</feature>
<keyword evidence="7" id="KW-1185">Reference proteome</keyword>
<dbReference type="InterPro" id="IPR003692">
    <property type="entry name" value="Hydantoinase_B"/>
</dbReference>
<dbReference type="Pfam" id="PF01968">
    <property type="entry name" value="Hydantoinase_A"/>
    <property type="match status" value="1"/>
</dbReference>
<feature type="domain" description="Hydantoinase A/oxoprolinase" evidence="3">
    <location>
        <begin position="204"/>
        <end position="493"/>
    </location>
</feature>
<comment type="similarity">
    <text evidence="1">Belongs to the oxoprolinase family.</text>
</comment>
<feature type="compositionally biased region" description="Polar residues" evidence="2">
    <location>
        <begin position="639"/>
        <end position="649"/>
    </location>
</feature>
<evidence type="ECO:0000256" key="1">
    <source>
        <dbReference type="ARBA" id="ARBA00010403"/>
    </source>
</evidence>
<evidence type="ECO:0000259" key="3">
    <source>
        <dbReference type="Pfam" id="PF01968"/>
    </source>
</evidence>
<comment type="caution">
    <text evidence="6">The sequence shown here is derived from an EMBL/GenBank/DDBJ whole genome shotgun (WGS) entry which is preliminary data.</text>
</comment>
<feature type="compositionally biased region" description="Low complexity" evidence="2">
    <location>
        <begin position="655"/>
        <end position="673"/>
    </location>
</feature>
<evidence type="ECO:0000256" key="2">
    <source>
        <dbReference type="SAM" id="MobiDB-lite"/>
    </source>
</evidence>
<proteinExistence type="inferred from homology"/>
<organism evidence="6 7">
    <name type="scientific">Gordonia terrae NBRC 100016</name>
    <dbReference type="NCBI Taxonomy" id="1089454"/>
    <lineage>
        <taxon>Bacteria</taxon>
        <taxon>Bacillati</taxon>
        <taxon>Actinomycetota</taxon>
        <taxon>Actinomycetes</taxon>
        <taxon>Mycobacteriales</taxon>
        <taxon>Gordoniaceae</taxon>
        <taxon>Gordonia</taxon>
    </lineage>
</organism>
<dbReference type="InterPro" id="IPR008040">
    <property type="entry name" value="Hydant_A_N"/>
</dbReference>
<dbReference type="InterPro" id="IPR045079">
    <property type="entry name" value="Oxoprolinase-like"/>
</dbReference>
<accession>A0ABQ0HDP4</accession>
<feature type="region of interest" description="Disordered" evidence="2">
    <location>
        <begin position="1183"/>
        <end position="1216"/>
    </location>
</feature>
<dbReference type="Pfam" id="PF05378">
    <property type="entry name" value="Hydant_A_N"/>
    <property type="match status" value="1"/>
</dbReference>
<evidence type="ECO:0000259" key="5">
    <source>
        <dbReference type="Pfam" id="PF05378"/>
    </source>
</evidence>
<dbReference type="Pfam" id="PF02538">
    <property type="entry name" value="Hydantoinase_B"/>
    <property type="match status" value="1"/>
</dbReference>
<dbReference type="PANTHER" id="PTHR11365">
    <property type="entry name" value="5-OXOPROLINASE RELATED"/>
    <property type="match status" value="1"/>
</dbReference>
<dbReference type="InterPro" id="IPR002821">
    <property type="entry name" value="Hydantoinase_A"/>
</dbReference>
<dbReference type="EMBL" id="BAFD01000055">
    <property type="protein sequence ID" value="GAB44004.1"/>
    <property type="molecule type" value="Genomic_DNA"/>
</dbReference>
<name>A0ABQ0HDP4_9ACTN</name>
<protein>
    <submittedName>
        <fullName evidence="6">Hydantoin utilization protein A/B</fullName>
    </submittedName>
</protein>
<feature type="compositionally biased region" description="Basic residues" evidence="2">
    <location>
        <begin position="610"/>
        <end position="623"/>
    </location>
</feature>
<gene>
    <name evidence="6" type="primary">hyuA/hyuB</name>
    <name evidence="6" type="ORF">GOTRE_055_00160</name>
</gene>